<evidence type="ECO:0000313" key="3">
    <source>
        <dbReference type="WBParaSite" id="maker-uti_cns_0005523-snap-gene-0.7-mRNA-1"/>
    </source>
</evidence>
<sequence>KRFSAPQAFDWKKRFSAPQAFDWRKRFSAPHAFDWRKRFSAPQAFDWRKRFSAPQAFDWKPTIGSAGLTLMKSEQPGAESRGQTDGLDDASNINIGPDHQTHVRDDKK</sequence>
<name>A0A1I8HD77_9PLAT</name>
<protein>
    <submittedName>
        <fullName evidence="3">Coat protein</fullName>
    </submittedName>
</protein>
<dbReference type="WBParaSite" id="maker-uti_cns_0005523-snap-gene-0.7-mRNA-1">
    <property type="protein sequence ID" value="maker-uti_cns_0005523-snap-gene-0.7-mRNA-1"/>
    <property type="gene ID" value="maker-uti_cns_0005523-snap-gene-0.7"/>
</dbReference>
<proteinExistence type="predicted"/>
<feature type="region of interest" description="Disordered" evidence="1">
    <location>
        <begin position="71"/>
        <end position="108"/>
    </location>
</feature>
<evidence type="ECO:0000256" key="1">
    <source>
        <dbReference type="SAM" id="MobiDB-lite"/>
    </source>
</evidence>
<feature type="compositionally biased region" description="Basic and acidic residues" evidence="1">
    <location>
        <begin position="99"/>
        <end position="108"/>
    </location>
</feature>
<dbReference type="Proteomes" id="UP000095280">
    <property type="component" value="Unplaced"/>
</dbReference>
<reference evidence="3" key="1">
    <citation type="submission" date="2016-11" db="UniProtKB">
        <authorList>
            <consortium name="WormBaseParasite"/>
        </authorList>
    </citation>
    <scope>IDENTIFICATION</scope>
</reference>
<organism evidence="2 3">
    <name type="scientific">Macrostomum lignano</name>
    <dbReference type="NCBI Taxonomy" id="282301"/>
    <lineage>
        <taxon>Eukaryota</taxon>
        <taxon>Metazoa</taxon>
        <taxon>Spiralia</taxon>
        <taxon>Lophotrochozoa</taxon>
        <taxon>Platyhelminthes</taxon>
        <taxon>Rhabditophora</taxon>
        <taxon>Macrostomorpha</taxon>
        <taxon>Macrostomida</taxon>
        <taxon>Macrostomidae</taxon>
        <taxon>Macrostomum</taxon>
    </lineage>
</organism>
<keyword evidence="2" id="KW-1185">Reference proteome</keyword>
<accession>A0A1I8HD77</accession>
<evidence type="ECO:0000313" key="2">
    <source>
        <dbReference type="Proteomes" id="UP000095280"/>
    </source>
</evidence>
<dbReference type="AlphaFoldDB" id="A0A1I8HD77"/>